<gene>
    <name evidence="12" type="ORF">CIPAW_15G072800</name>
</gene>
<reference evidence="12" key="1">
    <citation type="submission" date="2020-12" db="EMBL/GenBank/DDBJ databases">
        <title>WGS assembly of Carya illinoinensis cv. Pawnee.</title>
        <authorList>
            <person name="Platts A."/>
            <person name="Shu S."/>
            <person name="Wright S."/>
            <person name="Barry K."/>
            <person name="Edger P."/>
            <person name="Pires J.C."/>
            <person name="Schmutz J."/>
        </authorList>
    </citation>
    <scope>NUCLEOTIDE SEQUENCE</scope>
    <source>
        <tissue evidence="12">Leaf</tissue>
    </source>
</reference>
<evidence type="ECO:0000256" key="5">
    <source>
        <dbReference type="ARBA" id="ARBA00022692"/>
    </source>
</evidence>
<evidence type="ECO:0000256" key="1">
    <source>
        <dbReference type="ARBA" id="ARBA00004141"/>
    </source>
</evidence>
<dbReference type="EMBL" id="CM031823">
    <property type="protein sequence ID" value="KAG6626743.1"/>
    <property type="molecule type" value="Genomic_DNA"/>
</dbReference>
<comment type="caution">
    <text evidence="12">The sequence shown here is derived from an EMBL/GenBank/DDBJ whole genome shotgun (WGS) entry which is preliminary data.</text>
</comment>
<dbReference type="PANTHER" id="PTHR13462:SF17">
    <property type="entry name" value="CALCIUM UNIPORTER PROTEIN 4, MITOCHONDRIAL"/>
    <property type="match status" value="1"/>
</dbReference>
<dbReference type="AlphaFoldDB" id="A0A8T1ND36"/>
<comment type="similarity">
    <text evidence="2">Belongs to the MCU (TC 1.A.77) family.</text>
</comment>
<dbReference type="GO" id="GO:0005262">
    <property type="term" value="F:calcium channel activity"/>
    <property type="evidence" value="ECO:0007669"/>
    <property type="project" value="TreeGrafter"/>
</dbReference>
<organism evidence="12 13">
    <name type="scientific">Carya illinoinensis</name>
    <name type="common">Pecan</name>
    <dbReference type="NCBI Taxonomy" id="32201"/>
    <lineage>
        <taxon>Eukaryota</taxon>
        <taxon>Viridiplantae</taxon>
        <taxon>Streptophyta</taxon>
        <taxon>Embryophyta</taxon>
        <taxon>Tracheophyta</taxon>
        <taxon>Spermatophyta</taxon>
        <taxon>Magnoliopsida</taxon>
        <taxon>eudicotyledons</taxon>
        <taxon>Gunneridae</taxon>
        <taxon>Pentapetalae</taxon>
        <taxon>rosids</taxon>
        <taxon>fabids</taxon>
        <taxon>Fagales</taxon>
        <taxon>Juglandaceae</taxon>
        <taxon>Carya</taxon>
    </lineage>
</organism>
<dbReference type="InterPro" id="IPR006769">
    <property type="entry name" value="MCU_C"/>
</dbReference>
<keyword evidence="7 10" id="KW-1133">Transmembrane helix</keyword>
<keyword evidence="13" id="KW-1185">Reference proteome</keyword>
<evidence type="ECO:0000256" key="3">
    <source>
        <dbReference type="ARBA" id="ARBA00022448"/>
    </source>
</evidence>
<feature type="domain" description="Calcium uniporter protein C-terminal" evidence="11">
    <location>
        <begin position="176"/>
        <end position="334"/>
    </location>
</feature>
<evidence type="ECO:0000313" key="13">
    <source>
        <dbReference type="Proteomes" id="UP000811609"/>
    </source>
</evidence>
<evidence type="ECO:0000256" key="10">
    <source>
        <dbReference type="SAM" id="Phobius"/>
    </source>
</evidence>
<evidence type="ECO:0000256" key="8">
    <source>
        <dbReference type="ARBA" id="ARBA00023065"/>
    </source>
</evidence>
<proteinExistence type="inferred from homology"/>
<evidence type="ECO:0000256" key="4">
    <source>
        <dbReference type="ARBA" id="ARBA00022568"/>
    </source>
</evidence>
<feature type="transmembrane region" description="Helical" evidence="10">
    <location>
        <begin position="276"/>
        <end position="296"/>
    </location>
</feature>
<keyword evidence="4" id="KW-0109">Calcium transport</keyword>
<keyword evidence="9 10" id="KW-0472">Membrane</keyword>
<keyword evidence="5 10" id="KW-0812">Transmembrane</keyword>
<keyword evidence="3" id="KW-0813">Transport</keyword>
<dbReference type="PANTHER" id="PTHR13462">
    <property type="entry name" value="CALCIUM UNIPORTER PROTEIN, MITOCHONDRIAL"/>
    <property type="match status" value="1"/>
</dbReference>
<evidence type="ECO:0000256" key="9">
    <source>
        <dbReference type="ARBA" id="ARBA00023136"/>
    </source>
</evidence>
<evidence type="ECO:0000256" key="7">
    <source>
        <dbReference type="ARBA" id="ARBA00022989"/>
    </source>
</evidence>
<dbReference type="GO" id="GO:1990246">
    <property type="term" value="C:uniplex complex"/>
    <property type="evidence" value="ECO:0007669"/>
    <property type="project" value="TreeGrafter"/>
</dbReference>
<evidence type="ECO:0000256" key="6">
    <source>
        <dbReference type="ARBA" id="ARBA00022837"/>
    </source>
</evidence>
<sequence>MACRKTLTKRLFDGCRVTSTSVTLEHPLISSPSVRILIVPPNASKTNFHREYITSSDSAEKGFFRRFLHRRAASNDLASRLPEFLSLPVGDRLRETLRTINITGDRLRLDGLSSPATNPAVSADSRYGVSVHDARKILRLTQMEKLKAKLREIPKSSISYSEFVRICIEGCDQNADQGLEFAKTLDDSGNVIVLGNAVFLWPDQVAKSMETLISQTIANPNDPRRKELEEMEARKAMIDRKARSSVMGELCCGLGFLLAQALTFMRLTFWELTWDVMEPICFFTASLDFALCYAFFLRTSIEPSFRGYYQCRFMAKQRKLMALHNFDFDRYNELRKACYSSSCSSIPNAQAFSPLGHAAEGFVGAMHR</sequence>
<dbReference type="GO" id="GO:0015292">
    <property type="term" value="F:uniporter activity"/>
    <property type="evidence" value="ECO:0007669"/>
    <property type="project" value="TreeGrafter"/>
</dbReference>
<comment type="subcellular location">
    <subcellularLocation>
        <location evidence="1">Membrane</location>
        <topology evidence="1">Multi-pass membrane protein</topology>
    </subcellularLocation>
</comment>
<evidence type="ECO:0000313" key="12">
    <source>
        <dbReference type="EMBL" id="KAG6626743.1"/>
    </source>
</evidence>
<evidence type="ECO:0000259" key="11">
    <source>
        <dbReference type="Pfam" id="PF04678"/>
    </source>
</evidence>
<evidence type="ECO:0000256" key="2">
    <source>
        <dbReference type="ARBA" id="ARBA00005653"/>
    </source>
</evidence>
<dbReference type="Pfam" id="PF04678">
    <property type="entry name" value="MCU"/>
    <property type="match status" value="1"/>
</dbReference>
<protein>
    <recommendedName>
        <fullName evidence="11">Calcium uniporter protein C-terminal domain-containing protein</fullName>
    </recommendedName>
</protein>
<dbReference type="GO" id="GO:0051560">
    <property type="term" value="P:mitochondrial calcium ion homeostasis"/>
    <property type="evidence" value="ECO:0007669"/>
    <property type="project" value="InterPro"/>
</dbReference>
<dbReference type="InterPro" id="IPR039055">
    <property type="entry name" value="MCU_fam"/>
</dbReference>
<dbReference type="Proteomes" id="UP000811609">
    <property type="component" value="Chromosome 15"/>
</dbReference>
<keyword evidence="6" id="KW-0106">Calcium</keyword>
<feature type="transmembrane region" description="Helical" evidence="10">
    <location>
        <begin position="250"/>
        <end position="270"/>
    </location>
</feature>
<name>A0A8T1ND36_CARIL</name>
<keyword evidence="8" id="KW-0406">Ion transport</keyword>
<dbReference type="GO" id="GO:0036444">
    <property type="term" value="P:calcium import into the mitochondrion"/>
    <property type="evidence" value="ECO:0007669"/>
    <property type="project" value="TreeGrafter"/>
</dbReference>
<accession>A0A8T1ND36</accession>